<protein>
    <submittedName>
        <fullName evidence="1">Uncharacterized protein</fullName>
    </submittedName>
</protein>
<keyword evidence="2" id="KW-1185">Reference proteome</keyword>
<comment type="caution">
    <text evidence="1">The sequence shown here is derived from an EMBL/GenBank/DDBJ whole genome shotgun (WGS) entry which is preliminary data.</text>
</comment>
<sequence>MEHQEGERTVEITRPNTDAWRVALPAALDNDERLTELVNFVTTQYLVEMPAESIRLGWETIYALVRTALAEAA</sequence>
<organism evidence="1 2">
    <name type="scientific">Hymenobacter ruricola</name>
    <dbReference type="NCBI Taxonomy" id="2791023"/>
    <lineage>
        <taxon>Bacteria</taxon>
        <taxon>Pseudomonadati</taxon>
        <taxon>Bacteroidota</taxon>
        <taxon>Cytophagia</taxon>
        <taxon>Cytophagales</taxon>
        <taxon>Hymenobacteraceae</taxon>
        <taxon>Hymenobacter</taxon>
    </lineage>
</organism>
<proteinExistence type="predicted"/>
<accession>A0ABS0I7I4</accession>
<dbReference type="RefSeq" id="WP_196293920.1">
    <property type="nucleotide sequence ID" value="NZ_JADQDM010000007.1"/>
</dbReference>
<gene>
    <name evidence="1" type="ORF">I2H31_15355</name>
</gene>
<dbReference type="Proteomes" id="UP000618931">
    <property type="component" value="Unassembled WGS sequence"/>
</dbReference>
<reference evidence="1 2" key="1">
    <citation type="submission" date="2020-11" db="EMBL/GenBank/DDBJ databases">
        <authorList>
            <person name="Kim M.K."/>
        </authorList>
    </citation>
    <scope>NUCLEOTIDE SEQUENCE [LARGE SCALE GENOMIC DNA]</scope>
    <source>
        <strain evidence="1 2">BT662</strain>
    </source>
</reference>
<dbReference type="EMBL" id="JADQDM010000007">
    <property type="protein sequence ID" value="MBF9222479.1"/>
    <property type="molecule type" value="Genomic_DNA"/>
</dbReference>
<name>A0ABS0I7I4_9BACT</name>
<evidence type="ECO:0000313" key="2">
    <source>
        <dbReference type="Proteomes" id="UP000618931"/>
    </source>
</evidence>
<evidence type="ECO:0000313" key="1">
    <source>
        <dbReference type="EMBL" id="MBF9222479.1"/>
    </source>
</evidence>